<keyword evidence="5" id="KW-0472">Membrane</keyword>
<keyword evidence="4" id="KW-0862">Zinc</keyword>
<dbReference type="InterPro" id="IPR003000">
    <property type="entry name" value="Sirtuin"/>
</dbReference>
<protein>
    <recommendedName>
        <fullName evidence="1">protein acetyllysine N-acetyltransferase</fullName>
        <ecNumber evidence="1">2.3.1.286</ecNumber>
    </recommendedName>
</protein>
<dbReference type="GO" id="GO:0070403">
    <property type="term" value="F:NAD+ binding"/>
    <property type="evidence" value="ECO:0007669"/>
    <property type="project" value="InterPro"/>
</dbReference>
<feature type="active site" description="Proton acceptor" evidence="4">
    <location>
        <position position="108"/>
    </location>
</feature>
<evidence type="ECO:0000256" key="2">
    <source>
        <dbReference type="ARBA" id="ARBA00022679"/>
    </source>
</evidence>
<evidence type="ECO:0000256" key="1">
    <source>
        <dbReference type="ARBA" id="ARBA00012928"/>
    </source>
</evidence>
<evidence type="ECO:0000256" key="5">
    <source>
        <dbReference type="SAM" id="Phobius"/>
    </source>
</evidence>
<dbReference type="EC" id="2.3.1.286" evidence="1"/>
<dbReference type="PANTHER" id="PTHR11085:SF10">
    <property type="entry name" value="NAD-DEPENDENT PROTEIN DEACYLASE SIRTUIN-5, MITOCHONDRIAL-RELATED"/>
    <property type="match status" value="1"/>
</dbReference>
<sequence>MNHLDEQTETIARWIVGCDHIVAFTGAGISTDSGIPDFRGPDGVWTRRDAGLPPPRWRVPPDRVGPNASHLALAELQRIGKLRFLITQNTDGLHRRSGIRPEILAELHGNGRLMRCLGCDLMHERQEVGWNTFKWGPGYRTQKPMPGQPACPDCGGRLVSNVVNFGDPMPQREMMLAEQHARRCNLMLVLGSSLLVTPAAALVGLALGSGARVVLVNRGETPYDGAATLRVRAGIGEVIPPAVERAKRSLGEHQPKR</sequence>
<name>A0A6J4NE11_9ACTN</name>
<dbReference type="PROSITE" id="PS50305">
    <property type="entry name" value="SIRTUIN"/>
    <property type="match status" value="1"/>
</dbReference>
<feature type="binding site" evidence="4">
    <location>
        <position position="154"/>
    </location>
    <ligand>
        <name>Zn(2+)</name>
        <dbReference type="ChEBI" id="CHEBI:29105"/>
    </ligand>
</feature>
<feature type="binding site" evidence="4">
    <location>
        <position position="119"/>
    </location>
    <ligand>
        <name>Zn(2+)</name>
        <dbReference type="ChEBI" id="CHEBI:29105"/>
    </ligand>
</feature>
<feature type="binding site" evidence="4">
    <location>
        <position position="116"/>
    </location>
    <ligand>
        <name>Zn(2+)</name>
        <dbReference type="ChEBI" id="CHEBI:29105"/>
    </ligand>
</feature>
<feature type="binding site" evidence="4">
    <location>
        <position position="151"/>
    </location>
    <ligand>
        <name>Zn(2+)</name>
        <dbReference type="ChEBI" id="CHEBI:29105"/>
    </ligand>
</feature>
<organism evidence="7">
    <name type="scientific">uncultured Rubrobacteraceae bacterium</name>
    <dbReference type="NCBI Taxonomy" id="349277"/>
    <lineage>
        <taxon>Bacteria</taxon>
        <taxon>Bacillati</taxon>
        <taxon>Actinomycetota</taxon>
        <taxon>Rubrobacteria</taxon>
        <taxon>Rubrobacterales</taxon>
        <taxon>Rubrobacteraceae</taxon>
        <taxon>environmental samples</taxon>
    </lineage>
</organism>
<dbReference type="PANTHER" id="PTHR11085">
    <property type="entry name" value="NAD-DEPENDENT PROTEIN DEACYLASE SIRTUIN-5, MITOCHONDRIAL-RELATED"/>
    <property type="match status" value="1"/>
</dbReference>
<dbReference type="GO" id="GO:0017136">
    <property type="term" value="F:histone deacetylase activity, NAD-dependent"/>
    <property type="evidence" value="ECO:0007669"/>
    <property type="project" value="TreeGrafter"/>
</dbReference>
<dbReference type="GO" id="GO:0046872">
    <property type="term" value="F:metal ion binding"/>
    <property type="evidence" value="ECO:0007669"/>
    <property type="project" value="UniProtKB-KW"/>
</dbReference>
<keyword evidence="2" id="KW-0808">Transferase</keyword>
<feature type="transmembrane region" description="Helical" evidence="5">
    <location>
        <begin position="186"/>
        <end position="208"/>
    </location>
</feature>
<dbReference type="InterPro" id="IPR029035">
    <property type="entry name" value="DHS-like_NAD/FAD-binding_dom"/>
</dbReference>
<evidence type="ECO:0000256" key="4">
    <source>
        <dbReference type="PROSITE-ProRule" id="PRU00236"/>
    </source>
</evidence>
<accession>A0A6J4NE11</accession>
<gene>
    <name evidence="7" type="ORF">AVDCRST_MAG01-01-198</name>
</gene>
<keyword evidence="5" id="KW-1133">Transmembrane helix</keyword>
<dbReference type="InterPro" id="IPR026590">
    <property type="entry name" value="Ssirtuin_cat_dom"/>
</dbReference>
<evidence type="ECO:0000313" key="7">
    <source>
        <dbReference type="EMBL" id="CAA9385223.1"/>
    </source>
</evidence>
<keyword evidence="5" id="KW-0812">Transmembrane</keyword>
<dbReference type="SUPFAM" id="SSF52467">
    <property type="entry name" value="DHS-like NAD/FAD-binding domain"/>
    <property type="match status" value="1"/>
</dbReference>
<evidence type="ECO:0000256" key="3">
    <source>
        <dbReference type="ARBA" id="ARBA00023027"/>
    </source>
</evidence>
<dbReference type="Pfam" id="PF02146">
    <property type="entry name" value="SIR2"/>
    <property type="match status" value="2"/>
</dbReference>
<feature type="domain" description="Deacetylase sirtuin-type" evidence="6">
    <location>
        <begin position="1"/>
        <end position="249"/>
    </location>
</feature>
<evidence type="ECO:0000259" key="6">
    <source>
        <dbReference type="PROSITE" id="PS50305"/>
    </source>
</evidence>
<reference evidence="7" key="1">
    <citation type="submission" date="2020-02" db="EMBL/GenBank/DDBJ databases">
        <authorList>
            <person name="Meier V. D."/>
        </authorList>
    </citation>
    <scope>NUCLEOTIDE SEQUENCE</scope>
    <source>
        <strain evidence="7">AVDCRST_MAG01</strain>
    </source>
</reference>
<dbReference type="InterPro" id="IPR050134">
    <property type="entry name" value="NAD-dep_sirtuin_deacylases"/>
</dbReference>
<proteinExistence type="predicted"/>
<dbReference type="CDD" id="cd01407">
    <property type="entry name" value="SIR2-fam"/>
    <property type="match status" value="1"/>
</dbReference>
<keyword evidence="4" id="KW-0479">Metal-binding</keyword>
<keyword evidence="3" id="KW-0520">NAD</keyword>
<dbReference type="Gene3D" id="3.40.50.1220">
    <property type="entry name" value="TPP-binding domain"/>
    <property type="match status" value="1"/>
</dbReference>
<dbReference type="AlphaFoldDB" id="A0A6J4NE11"/>
<dbReference type="Gene3D" id="2.20.28.200">
    <property type="match status" value="1"/>
</dbReference>
<dbReference type="EMBL" id="CADCUW010000027">
    <property type="protein sequence ID" value="CAA9385223.1"/>
    <property type="molecule type" value="Genomic_DNA"/>
</dbReference>